<protein>
    <submittedName>
        <fullName evidence="2">Uncharacterized protein</fullName>
    </submittedName>
</protein>
<feature type="region of interest" description="Disordered" evidence="1">
    <location>
        <begin position="250"/>
        <end position="273"/>
    </location>
</feature>
<accession>A0A8H3FAP5</accession>
<gene>
    <name evidence="2" type="ORF">GOMPHAMPRED_001565</name>
</gene>
<dbReference type="AlphaFoldDB" id="A0A8H3FAP5"/>
<feature type="region of interest" description="Disordered" evidence="1">
    <location>
        <begin position="44"/>
        <end position="82"/>
    </location>
</feature>
<dbReference type="OrthoDB" id="61870at2759"/>
<organism evidence="2 3">
    <name type="scientific">Gomphillus americanus</name>
    <dbReference type="NCBI Taxonomy" id="1940652"/>
    <lineage>
        <taxon>Eukaryota</taxon>
        <taxon>Fungi</taxon>
        <taxon>Dikarya</taxon>
        <taxon>Ascomycota</taxon>
        <taxon>Pezizomycotina</taxon>
        <taxon>Lecanoromycetes</taxon>
        <taxon>OSLEUM clade</taxon>
        <taxon>Ostropomycetidae</taxon>
        <taxon>Ostropales</taxon>
        <taxon>Graphidaceae</taxon>
        <taxon>Gomphilloideae</taxon>
        <taxon>Gomphillus</taxon>
    </lineage>
</organism>
<feature type="compositionally biased region" description="Pro residues" evidence="1">
    <location>
        <begin position="68"/>
        <end position="79"/>
    </location>
</feature>
<comment type="caution">
    <text evidence="2">The sequence shown here is derived from an EMBL/GenBank/DDBJ whole genome shotgun (WGS) entry which is preliminary data.</text>
</comment>
<evidence type="ECO:0000256" key="1">
    <source>
        <dbReference type="SAM" id="MobiDB-lite"/>
    </source>
</evidence>
<dbReference type="Proteomes" id="UP000664169">
    <property type="component" value="Unassembled WGS sequence"/>
</dbReference>
<evidence type="ECO:0000313" key="2">
    <source>
        <dbReference type="EMBL" id="CAF9918583.1"/>
    </source>
</evidence>
<reference evidence="2" key="1">
    <citation type="submission" date="2021-03" db="EMBL/GenBank/DDBJ databases">
        <authorList>
            <person name="Tagirdzhanova G."/>
        </authorList>
    </citation>
    <scope>NUCLEOTIDE SEQUENCE</scope>
</reference>
<sequence>MEKWKRGVVRWPFRLQDKLSQWRAKGNVSTGEVEGEPEVINQTILKPKPNPNLHTAMNPQNNNNNPSNPMPSSPPPSPPKIHIHANPQTTLIKHLTTHLPTSLPLLRRIQFHHHSPHAYILATFPSDSTPTSIWSAAFVDRSRAPETECWIFSSTEAATDDDDVGGVGGVDDVVGVSSTTSQPSGSGDGGVADVGRSTDGLVSNGLAFDGPTSDGPTSDKLAAKKLASAKLVIARAQLLALLRAIREQSPLSSSSPHHQQQAANSNSKNSNKTPLIIGAVHSRTLSLLTSVTQSCSSPWLTFLYRVGGWSTNRKTANSNNNNEELLSSLDLVWGTVVESEFAMVRSRTAIPRSDATGTVGWLGVSGGGWECGEFAC</sequence>
<proteinExistence type="predicted"/>
<dbReference type="EMBL" id="CAJPDQ010000013">
    <property type="protein sequence ID" value="CAF9918583.1"/>
    <property type="molecule type" value="Genomic_DNA"/>
</dbReference>
<feature type="compositionally biased region" description="Low complexity" evidence="1">
    <location>
        <begin position="250"/>
        <end position="272"/>
    </location>
</feature>
<evidence type="ECO:0000313" key="3">
    <source>
        <dbReference type="Proteomes" id="UP000664169"/>
    </source>
</evidence>
<name>A0A8H3FAP5_9LECA</name>
<keyword evidence="3" id="KW-1185">Reference proteome</keyword>
<feature type="compositionally biased region" description="Low complexity" evidence="1">
    <location>
        <begin position="58"/>
        <end position="67"/>
    </location>
</feature>
<feature type="region of interest" description="Disordered" evidence="1">
    <location>
        <begin position="177"/>
        <end position="196"/>
    </location>
</feature>